<keyword evidence="1" id="KW-0732">Signal</keyword>
<protein>
    <recommendedName>
        <fullName evidence="4">Lipoprotein</fullName>
    </recommendedName>
</protein>
<gene>
    <name evidence="2" type="ORF">SYV04_38155</name>
</gene>
<dbReference type="EMBL" id="JAXIVS010000019">
    <property type="protein sequence ID" value="MDY7232275.1"/>
    <property type="molecule type" value="Genomic_DNA"/>
</dbReference>
<evidence type="ECO:0000313" key="3">
    <source>
        <dbReference type="Proteomes" id="UP001291309"/>
    </source>
</evidence>
<comment type="caution">
    <text evidence="2">The sequence shown here is derived from an EMBL/GenBank/DDBJ whole genome shotgun (WGS) entry which is preliminary data.</text>
</comment>
<keyword evidence="3" id="KW-1185">Reference proteome</keyword>
<evidence type="ECO:0008006" key="4">
    <source>
        <dbReference type="Google" id="ProtNLM"/>
    </source>
</evidence>
<evidence type="ECO:0000313" key="2">
    <source>
        <dbReference type="EMBL" id="MDY7232275.1"/>
    </source>
</evidence>
<reference evidence="2 3" key="1">
    <citation type="submission" date="2023-12" db="EMBL/GenBank/DDBJ databases">
        <title>the genome sequence of Hyalangium sp. s54d21.</title>
        <authorList>
            <person name="Zhang X."/>
        </authorList>
    </citation>
    <scope>NUCLEOTIDE SEQUENCE [LARGE SCALE GENOMIC DNA]</scope>
    <source>
        <strain evidence="3">s54d21</strain>
    </source>
</reference>
<organism evidence="2 3">
    <name type="scientific">Hyalangium rubrum</name>
    <dbReference type="NCBI Taxonomy" id="3103134"/>
    <lineage>
        <taxon>Bacteria</taxon>
        <taxon>Pseudomonadati</taxon>
        <taxon>Myxococcota</taxon>
        <taxon>Myxococcia</taxon>
        <taxon>Myxococcales</taxon>
        <taxon>Cystobacterineae</taxon>
        <taxon>Archangiaceae</taxon>
        <taxon>Hyalangium</taxon>
    </lineage>
</organism>
<evidence type="ECO:0000256" key="1">
    <source>
        <dbReference type="SAM" id="SignalP"/>
    </source>
</evidence>
<dbReference type="Proteomes" id="UP001291309">
    <property type="component" value="Unassembled WGS sequence"/>
</dbReference>
<name>A0ABU5HG81_9BACT</name>
<sequence length="261" mass="28862">MRKLGWIKAMLGIMLGVMLGAVHGTAWAADCEWKPPKEPPTFSLVAWRGAELSFSADPKWFNCAKKAGGELAAQFIVSGENEKRIVPARRPITSFSAREMLSLKDICAQGPGPKTVQVTLVGKGQLARLDFTSEPAQHYCPRCELGRGIESFVLHTDQAMTPKGMYTFEATVNESWHKCAREGSTLELWLYAAPTRLEAEQLKEPTHKIAGLEHSPRIKKSFARTPICEGGVQWLGYELRGTGELQLAHEGRGVIEARCTR</sequence>
<dbReference type="RefSeq" id="WP_321550989.1">
    <property type="nucleotide sequence ID" value="NZ_JAXIVS010000019.1"/>
</dbReference>
<proteinExistence type="predicted"/>
<feature type="chain" id="PRO_5046001080" description="Lipoprotein" evidence="1">
    <location>
        <begin position="29"/>
        <end position="261"/>
    </location>
</feature>
<accession>A0ABU5HG81</accession>
<feature type="signal peptide" evidence="1">
    <location>
        <begin position="1"/>
        <end position="28"/>
    </location>
</feature>